<comment type="caution">
    <text evidence="1">The sequence shown here is derived from an EMBL/GenBank/DDBJ whole genome shotgun (WGS) entry which is preliminary data.</text>
</comment>
<keyword evidence="2" id="KW-1185">Reference proteome</keyword>
<reference evidence="1 2" key="1">
    <citation type="submission" date="2021-06" db="EMBL/GenBank/DDBJ databases">
        <title>Caerostris darwini draft genome.</title>
        <authorList>
            <person name="Kono N."/>
            <person name="Arakawa K."/>
        </authorList>
    </citation>
    <scope>NUCLEOTIDE SEQUENCE [LARGE SCALE GENOMIC DNA]</scope>
</reference>
<protein>
    <submittedName>
        <fullName evidence="1">Uncharacterized protein</fullName>
    </submittedName>
</protein>
<sequence length="88" mass="10043">MVLKMKNPMPGFEAYDLACLADDALRKCGLAAKIVILQMIKKLNYLDYSCPENVKEPLMNLIEILNFEKEDVIHLKEIFGIPSDNNDK</sequence>
<evidence type="ECO:0000313" key="1">
    <source>
        <dbReference type="EMBL" id="GIY50067.1"/>
    </source>
</evidence>
<accession>A0AAV4TYM1</accession>
<name>A0AAV4TYM1_9ARAC</name>
<evidence type="ECO:0000313" key="2">
    <source>
        <dbReference type="Proteomes" id="UP001054837"/>
    </source>
</evidence>
<gene>
    <name evidence="1" type="ORF">CDAR_620041</name>
</gene>
<dbReference type="AlphaFoldDB" id="A0AAV4TYM1"/>
<dbReference type="EMBL" id="BPLQ01010338">
    <property type="protein sequence ID" value="GIY50067.1"/>
    <property type="molecule type" value="Genomic_DNA"/>
</dbReference>
<proteinExistence type="predicted"/>
<organism evidence="1 2">
    <name type="scientific">Caerostris darwini</name>
    <dbReference type="NCBI Taxonomy" id="1538125"/>
    <lineage>
        <taxon>Eukaryota</taxon>
        <taxon>Metazoa</taxon>
        <taxon>Ecdysozoa</taxon>
        <taxon>Arthropoda</taxon>
        <taxon>Chelicerata</taxon>
        <taxon>Arachnida</taxon>
        <taxon>Araneae</taxon>
        <taxon>Araneomorphae</taxon>
        <taxon>Entelegynae</taxon>
        <taxon>Araneoidea</taxon>
        <taxon>Araneidae</taxon>
        <taxon>Caerostris</taxon>
    </lineage>
</organism>
<dbReference type="Proteomes" id="UP001054837">
    <property type="component" value="Unassembled WGS sequence"/>
</dbReference>